<dbReference type="Proteomes" id="UP001059546">
    <property type="component" value="Chromosome VIII"/>
</dbReference>
<proteinExistence type="predicted"/>
<accession>A0A9Q9F8Q5</accession>
<reference evidence="1" key="1">
    <citation type="submission" date="2021-05" db="EMBL/GenBank/DDBJ databases">
        <title>Encephalitozoon hellem ATCC 50604 Complete Genome.</title>
        <authorList>
            <person name="Mascarenhas dos Santos A.C."/>
            <person name="Julian A.T."/>
            <person name="Pombert J.-F."/>
        </authorList>
    </citation>
    <scope>NUCLEOTIDE SEQUENCE</scope>
    <source>
        <strain evidence="1">ATCC 50604</strain>
    </source>
</reference>
<dbReference type="EMBL" id="CP075154">
    <property type="protein sequence ID" value="UTX43733.1"/>
    <property type="molecule type" value="Genomic_DNA"/>
</dbReference>
<sequence length="179" mass="20622">MKIMKNGRFGCNSLTPKLMAIAGVLAVVAICMVMFLSPGEAVDDIEMPNDEFQTKTYIQASRRMREELTIRKDDFDGFYFTLRLINPARDRVVMIVNGTKIRTIVSSKYIIRFVETIENNDKSPFYFIFLSYLMGSLYFPVGTINFVSNSEGIWCNDICYKGHPAIFRRICLLLIRNIK</sequence>
<name>A0A9Q9F8Q5_ENCHE</name>
<protein>
    <submittedName>
        <fullName evidence="1">Uncharacterized protein</fullName>
    </submittedName>
</protein>
<evidence type="ECO:0000313" key="1">
    <source>
        <dbReference type="EMBL" id="UTX43733.1"/>
    </source>
</evidence>
<gene>
    <name evidence="1" type="ORF">GPU96_08g15040</name>
</gene>
<organism evidence="1 2">
    <name type="scientific">Encephalitozoon hellem</name>
    <name type="common">Microsporidian parasite</name>
    <dbReference type="NCBI Taxonomy" id="27973"/>
    <lineage>
        <taxon>Eukaryota</taxon>
        <taxon>Fungi</taxon>
        <taxon>Fungi incertae sedis</taxon>
        <taxon>Microsporidia</taxon>
        <taxon>Unikaryonidae</taxon>
        <taxon>Encephalitozoon</taxon>
    </lineage>
</organism>
<dbReference type="AlphaFoldDB" id="A0A9Q9F8Q5"/>
<evidence type="ECO:0000313" key="2">
    <source>
        <dbReference type="Proteomes" id="UP001059546"/>
    </source>
</evidence>